<keyword evidence="4" id="KW-1185">Reference proteome</keyword>
<dbReference type="EMBL" id="JBHRUG010000027">
    <property type="protein sequence ID" value="MFC3284498.1"/>
    <property type="molecule type" value="Genomic_DNA"/>
</dbReference>
<dbReference type="InterPro" id="IPR036390">
    <property type="entry name" value="WH_DNA-bd_sf"/>
</dbReference>
<dbReference type="InterPro" id="IPR029063">
    <property type="entry name" value="SAM-dependent_MTases_sf"/>
</dbReference>
<dbReference type="InterPro" id="IPR036388">
    <property type="entry name" value="WH-like_DNA-bd_sf"/>
</dbReference>
<evidence type="ECO:0000313" key="4">
    <source>
        <dbReference type="Proteomes" id="UP001595579"/>
    </source>
</evidence>
<evidence type="ECO:0000259" key="1">
    <source>
        <dbReference type="Pfam" id="PF13847"/>
    </source>
</evidence>
<organism evidence="3 4">
    <name type="scientific">Litchfieldella rifensis</name>
    <dbReference type="NCBI Taxonomy" id="762643"/>
    <lineage>
        <taxon>Bacteria</taxon>
        <taxon>Pseudomonadati</taxon>
        <taxon>Pseudomonadota</taxon>
        <taxon>Gammaproteobacteria</taxon>
        <taxon>Oceanospirillales</taxon>
        <taxon>Halomonadaceae</taxon>
        <taxon>Litchfieldella</taxon>
    </lineage>
</organism>
<name>A0ABV7LRD2_9GAMM</name>
<dbReference type="CDD" id="cd02440">
    <property type="entry name" value="AdoMet_MTases"/>
    <property type="match status" value="1"/>
</dbReference>
<dbReference type="GO" id="GO:0008168">
    <property type="term" value="F:methyltransferase activity"/>
    <property type="evidence" value="ECO:0007669"/>
    <property type="project" value="UniProtKB-KW"/>
</dbReference>
<evidence type="ECO:0000313" key="3">
    <source>
        <dbReference type="EMBL" id="MFC3284498.1"/>
    </source>
</evidence>
<dbReference type="RefSeq" id="WP_386774539.1">
    <property type="nucleotide sequence ID" value="NZ_JBHRUG010000027.1"/>
</dbReference>
<comment type="caution">
    <text evidence="3">The sequence shown here is derived from an EMBL/GenBank/DDBJ whole genome shotgun (WGS) entry which is preliminary data.</text>
</comment>
<dbReference type="GO" id="GO:0032259">
    <property type="term" value="P:methylation"/>
    <property type="evidence" value="ECO:0007669"/>
    <property type="project" value="UniProtKB-KW"/>
</dbReference>
<reference evidence="4" key="1">
    <citation type="journal article" date="2019" name="Int. J. Syst. Evol. Microbiol.">
        <title>The Global Catalogue of Microorganisms (GCM) 10K type strain sequencing project: providing services to taxonomists for standard genome sequencing and annotation.</title>
        <authorList>
            <consortium name="The Broad Institute Genomics Platform"/>
            <consortium name="The Broad Institute Genome Sequencing Center for Infectious Disease"/>
            <person name="Wu L."/>
            <person name="Ma J."/>
        </authorList>
    </citation>
    <scope>NUCLEOTIDE SEQUENCE [LARGE SCALE GENOMIC DNA]</scope>
    <source>
        <strain evidence="4">CECT 7698</strain>
    </source>
</reference>
<dbReference type="PANTHER" id="PTHR45128:SF1">
    <property type="entry name" value="S-ADENOSYLMETHIONINE-DEPENDENT METHYLTRANSFERASE RV2258C"/>
    <property type="match status" value="1"/>
</dbReference>
<protein>
    <submittedName>
        <fullName evidence="3">Class I SAM-dependent methyltransferase</fullName>
    </submittedName>
</protein>
<dbReference type="Gene3D" id="3.40.50.150">
    <property type="entry name" value="Vaccinia Virus protein VP39"/>
    <property type="match status" value="1"/>
</dbReference>
<gene>
    <name evidence="3" type="ORF">ACFOEV_12880</name>
</gene>
<accession>A0ABV7LRD2</accession>
<feature type="domain" description="Methyltransferase" evidence="1">
    <location>
        <begin position="181"/>
        <end position="291"/>
    </location>
</feature>
<feature type="domain" description="S-adenosylmethionine-dependent methyltransferase Rv2258c-like winged HTH" evidence="2">
    <location>
        <begin position="33"/>
        <end position="107"/>
    </location>
</feature>
<dbReference type="Proteomes" id="UP001595579">
    <property type="component" value="Unassembled WGS sequence"/>
</dbReference>
<dbReference type="InterPro" id="IPR025714">
    <property type="entry name" value="Methyltranfer_dom"/>
</dbReference>
<dbReference type="PANTHER" id="PTHR45128">
    <property type="entry name" value="METHYLTRANSFERASE TYPE 11"/>
    <property type="match status" value="1"/>
</dbReference>
<keyword evidence="3" id="KW-0489">Methyltransferase</keyword>
<evidence type="ECO:0000259" key="2">
    <source>
        <dbReference type="Pfam" id="PF21320"/>
    </source>
</evidence>
<dbReference type="Pfam" id="PF13847">
    <property type="entry name" value="Methyltransf_31"/>
    <property type="match status" value="1"/>
</dbReference>
<dbReference type="SUPFAM" id="SSF53335">
    <property type="entry name" value="S-adenosyl-L-methionine-dependent methyltransferases"/>
    <property type="match status" value="1"/>
</dbReference>
<dbReference type="InterPro" id="IPR053173">
    <property type="entry name" value="SAM-binding_MTase"/>
</dbReference>
<dbReference type="Gene3D" id="1.10.10.10">
    <property type="entry name" value="Winged helix-like DNA-binding domain superfamily/Winged helix DNA-binding domain"/>
    <property type="match status" value="1"/>
</dbReference>
<keyword evidence="3" id="KW-0808">Transferase</keyword>
<dbReference type="InterPro" id="IPR048711">
    <property type="entry name" value="WHD_Rv2258c"/>
</dbReference>
<dbReference type="SUPFAM" id="SSF46785">
    <property type="entry name" value="Winged helix' DNA-binding domain"/>
    <property type="match status" value="1"/>
</dbReference>
<proteinExistence type="predicted"/>
<dbReference type="Pfam" id="PF21320">
    <property type="entry name" value="WHD_Rv2258c"/>
    <property type="match status" value="1"/>
</dbReference>
<sequence length="372" mass="40504">MSTATDAAHSVTTFDDRRAEAFADRLVDILNSGALTLMTSIGHRTGLFDTLAGMGPATSQEIADQAGLDERYVREWLGAMTVGNIVEHDPATGTYHLPPEHAASLSRRSPTDNVAVFAQYIPLLGAVEDDIVHCFRHGGGVPYERFGRFHEIMAEDSGQSVVPALEAHILPLVPGLKERLEQGIRVLDAGCGRGKAINKLAALYPNSHFTGYDISSEAIALAREEAHELGNTNVTFEVRDLTDFDQSAEPAALDFITTFDAVHDQADPAALLRGIRRALANDGIYLAQDIKGSSHHHEDRDHPIGPLLYTLSCMHCMTVSLASGGAGLGAMWGREKALEYFQAAGFGDIEVHELDHDFQNYWYVCRPRQPSA</sequence>